<evidence type="ECO:0000313" key="2">
    <source>
        <dbReference type="EMBL" id="MFD1104272.1"/>
    </source>
</evidence>
<sequence length="54" mass="5590">MARSQMLIAHLESGTEADALARLTAMFGELAGEADRSTGPTNRASILPTATSSI</sequence>
<reference evidence="3" key="1">
    <citation type="journal article" date="2019" name="Int. J. Syst. Evol. Microbiol.">
        <title>The Global Catalogue of Microorganisms (GCM) 10K type strain sequencing project: providing services to taxonomists for standard genome sequencing and annotation.</title>
        <authorList>
            <consortium name="The Broad Institute Genomics Platform"/>
            <consortium name="The Broad Institute Genome Sequencing Center for Infectious Disease"/>
            <person name="Wu L."/>
            <person name="Ma J."/>
        </authorList>
    </citation>
    <scope>NUCLEOTIDE SEQUENCE [LARGE SCALE GENOMIC DNA]</scope>
    <source>
        <strain evidence="3">CCUG 54329</strain>
    </source>
</reference>
<keyword evidence="3" id="KW-1185">Reference proteome</keyword>
<feature type="region of interest" description="Disordered" evidence="1">
    <location>
        <begin position="33"/>
        <end position="54"/>
    </location>
</feature>
<evidence type="ECO:0000256" key="1">
    <source>
        <dbReference type="SAM" id="MobiDB-lite"/>
    </source>
</evidence>
<evidence type="ECO:0000313" key="3">
    <source>
        <dbReference type="Proteomes" id="UP001597203"/>
    </source>
</evidence>
<dbReference type="EMBL" id="JBHTLS010000087">
    <property type="protein sequence ID" value="MFD1104272.1"/>
    <property type="molecule type" value="Genomic_DNA"/>
</dbReference>
<name>A0ABW3P1K2_9SPHN</name>
<protein>
    <submittedName>
        <fullName evidence="2">Uncharacterized protein</fullName>
    </submittedName>
</protein>
<organism evidence="2 3">
    <name type="scientific">Sphingobium olei</name>
    <dbReference type="NCBI Taxonomy" id="420955"/>
    <lineage>
        <taxon>Bacteria</taxon>
        <taxon>Pseudomonadati</taxon>
        <taxon>Pseudomonadota</taxon>
        <taxon>Alphaproteobacteria</taxon>
        <taxon>Sphingomonadales</taxon>
        <taxon>Sphingomonadaceae</taxon>
        <taxon>Sphingobium</taxon>
    </lineage>
</organism>
<dbReference type="Proteomes" id="UP001597203">
    <property type="component" value="Unassembled WGS sequence"/>
</dbReference>
<gene>
    <name evidence="2" type="ORF">ACFQ24_05160</name>
</gene>
<feature type="compositionally biased region" description="Polar residues" evidence="1">
    <location>
        <begin position="38"/>
        <end position="54"/>
    </location>
</feature>
<comment type="caution">
    <text evidence="2">The sequence shown here is derived from an EMBL/GenBank/DDBJ whole genome shotgun (WGS) entry which is preliminary data.</text>
</comment>
<dbReference type="RefSeq" id="WP_380909487.1">
    <property type="nucleotide sequence ID" value="NZ_JBHTLS010000087.1"/>
</dbReference>
<accession>A0ABW3P1K2</accession>
<proteinExistence type="predicted"/>